<dbReference type="EMBL" id="VSRR010029304">
    <property type="protein sequence ID" value="MPC69371.1"/>
    <property type="molecule type" value="Genomic_DNA"/>
</dbReference>
<evidence type="ECO:0000313" key="2">
    <source>
        <dbReference type="EMBL" id="MPC69371.1"/>
    </source>
</evidence>
<comment type="caution">
    <text evidence="2">The sequence shown here is derived from an EMBL/GenBank/DDBJ whole genome shotgun (WGS) entry which is preliminary data.</text>
</comment>
<dbReference type="AlphaFoldDB" id="A0A5B7H9J9"/>
<feature type="region of interest" description="Disordered" evidence="1">
    <location>
        <begin position="1"/>
        <end position="26"/>
    </location>
</feature>
<dbReference type="Proteomes" id="UP000324222">
    <property type="component" value="Unassembled WGS sequence"/>
</dbReference>
<name>A0A5B7H9J9_PORTR</name>
<evidence type="ECO:0000313" key="3">
    <source>
        <dbReference type="Proteomes" id="UP000324222"/>
    </source>
</evidence>
<gene>
    <name evidence="2" type="ORF">E2C01_063594</name>
</gene>
<reference evidence="2 3" key="1">
    <citation type="submission" date="2019-05" db="EMBL/GenBank/DDBJ databases">
        <title>Another draft genome of Portunus trituberculatus and its Hox gene families provides insights of decapod evolution.</title>
        <authorList>
            <person name="Jeong J.-H."/>
            <person name="Song I."/>
            <person name="Kim S."/>
            <person name="Choi T."/>
            <person name="Kim D."/>
            <person name="Ryu S."/>
            <person name="Kim W."/>
        </authorList>
    </citation>
    <scope>NUCLEOTIDE SEQUENCE [LARGE SCALE GENOMIC DNA]</scope>
    <source>
        <tissue evidence="2">Muscle</tissue>
    </source>
</reference>
<sequence>MSILNRLSTTPNSRRSLRRPPTASHDTTALVSASLIPHAFQPSTSSLPVSPLEPIICSSSFHHRTRCSEMFRLPPLKICNLTAEEYFNERVSPKNTEEKDERPGKSVNSSIRELDGDDWERKNLRRALSSVNS</sequence>
<feature type="region of interest" description="Disordered" evidence="1">
    <location>
        <begin position="90"/>
        <end position="116"/>
    </location>
</feature>
<feature type="compositionally biased region" description="Basic and acidic residues" evidence="1">
    <location>
        <begin position="90"/>
        <end position="104"/>
    </location>
</feature>
<accession>A0A5B7H9J9</accession>
<evidence type="ECO:0000256" key="1">
    <source>
        <dbReference type="SAM" id="MobiDB-lite"/>
    </source>
</evidence>
<feature type="compositionally biased region" description="Polar residues" evidence="1">
    <location>
        <begin position="1"/>
        <end position="14"/>
    </location>
</feature>
<proteinExistence type="predicted"/>
<protein>
    <submittedName>
        <fullName evidence="2">Uncharacterized protein</fullName>
    </submittedName>
</protein>
<organism evidence="2 3">
    <name type="scientific">Portunus trituberculatus</name>
    <name type="common">Swimming crab</name>
    <name type="synonym">Neptunus trituberculatus</name>
    <dbReference type="NCBI Taxonomy" id="210409"/>
    <lineage>
        <taxon>Eukaryota</taxon>
        <taxon>Metazoa</taxon>
        <taxon>Ecdysozoa</taxon>
        <taxon>Arthropoda</taxon>
        <taxon>Crustacea</taxon>
        <taxon>Multicrustacea</taxon>
        <taxon>Malacostraca</taxon>
        <taxon>Eumalacostraca</taxon>
        <taxon>Eucarida</taxon>
        <taxon>Decapoda</taxon>
        <taxon>Pleocyemata</taxon>
        <taxon>Brachyura</taxon>
        <taxon>Eubrachyura</taxon>
        <taxon>Portunoidea</taxon>
        <taxon>Portunidae</taxon>
        <taxon>Portuninae</taxon>
        <taxon>Portunus</taxon>
    </lineage>
</organism>
<keyword evidence="3" id="KW-1185">Reference proteome</keyword>